<reference evidence="1" key="1">
    <citation type="journal article" date="2015" name="Nature">
        <title>Complex archaea that bridge the gap between prokaryotes and eukaryotes.</title>
        <authorList>
            <person name="Spang A."/>
            <person name="Saw J.H."/>
            <person name="Jorgensen S.L."/>
            <person name="Zaremba-Niedzwiedzka K."/>
            <person name="Martijn J."/>
            <person name="Lind A.E."/>
            <person name="van Eijk R."/>
            <person name="Schleper C."/>
            <person name="Guy L."/>
            <person name="Ettema T.J."/>
        </authorList>
    </citation>
    <scope>NUCLEOTIDE SEQUENCE</scope>
</reference>
<evidence type="ECO:0008006" key="2">
    <source>
        <dbReference type="Google" id="ProtNLM"/>
    </source>
</evidence>
<dbReference type="EMBL" id="LAZR01041204">
    <property type="protein sequence ID" value="KKL12565.1"/>
    <property type="molecule type" value="Genomic_DNA"/>
</dbReference>
<dbReference type="AlphaFoldDB" id="A0A0F9ASX7"/>
<gene>
    <name evidence="1" type="ORF">LCGC14_2534480</name>
</gene>
<organism evidence="1">
    <name type="scientific">marine sediment metagenome</name>
    <dbReference type="NCBI Taxonomy" id="412755"/>
    <lineage>
        <taxon>unclassified sequences</taxon>
        <taxon>metagenomes</taxon>
        <taxon>ecological metagenomes</taxon>
    </lineage>
</organism>
<protein>
    <recommendedName>
        <fullName evidence="2">Leucine-rich repeat domain-containing protein</fullName>
    </recommendedName>
</protein>
<comment type="caution">
    <text evidence="1">The sequence shown here is derived from an EMBL/GenBank/DDBJ whole genome shotgun (WGS) entry which is preliminary data.</text>
</comment>
<proteinExistence type="predicted"/>
<feature type="non-terminal residue" evidence="1">
    <location>
        <position position="1"/>
    </location>
</feature>
<name>A0A0F9ASX7_9ZZZZ</name>
<sequence>IKGLTHLQELYIFENPLTKETRNFLKELEKEKKLLLYLDSY</sequence>
<evidence type="ECO:0000313" key="1">
    <source>
        <dbReference type="EMBL" id="KKL12565.1"/>
    </source>
</evidence>
<accession>A0A0F9ASX7</accession>